<name>A0A0F9KZK1_9ZZZZ</name>
<organism evidence="1">
    <name type="scientific">marine sediment metagenome</name>
    <dbReference type="NCBI Taxonomy" id="412755"/>
    <lineage>
        <taxon>unclassified sequences</taxon>
        <taxon>metagenomes</taxon>
        <taxon>ecological metagenomes</taxon>
    </lineage>
</organism>
<dbReference type="EMBL" id="LAZR01007151">
    <property type="protein sequence ID" value="KKM87118.1"/>
    <property type="molecule type" value="Genomic_DNA"/>
</dbReference>
<reference evidence="1" key="1">
    <citation type="journal article" date="2015" name="Nature">
        <title>Complex archaea that bridge the gap between prokaryotes and eukaryotes.</title>
        <authorList>
            <person name="Spang A."/>
            <person name="Saw J.H."/>
            <person name="Jorgensen S.L."/>
            <person name="Zaremba-Niedzwiedzka K."/>
            <person name="Martijn J."/>
            <person name="Lind A.E."/>
            <person name="van Eijk R."/>
            <person name="Schleper C."/>
            <person name="Guy L."/>
            <person name="Ettema T.J."/>
        </authorList>
    </citation>
    <scope>NUCLEOTIDE SEQUENCE</scope>
</reference>
<accession>A0A0F9KZK1</accession>
<sequence>MNPKYKVHEIFFPWMRLNRIQRELDAEERIESSKLYIEFWTKTWPKQQMELFNQKPLFLKFLKRTENENI</sequence>
<protein>
    <submittedName>
        <fullName evidence="1">Uncharacterized protein</fullName>
    </submittedName>
</protein>
<comment type="caution">
    <text evidence="1">The sequence shown here is derived from an EMBL/GenBank/DDBJ whole genome shotgun (WGS) entry which is preliminary data.</text>
</comment>
<proteinExistence type="predicted"/>
<evidence type="ECO:0000313" key="1">
    <source>
        <dbReference type="EMBL" id="KKM87118.1"/>
    </source>
</evidence>
<dbReference type="AlphaFoldDB" id="A0A0F9KZK1"/>
<gene>
    <name evidence="1" type="ORF">LCGC14_1272060</name>
</gene>